<comment type="pathway">
    <text evidence="1 4">Glycan biosynthesis; trehalose biosynthesis.</text>
</comment>
<dbReference type="RefSeq" id="WP_112305574.1">
    <property type="nucleotide sequence ID" value="NZ_QMDV01000002.1"/>
</dbReference>
<sequence length="273" mass="30528">MTYTAANGLLKKDALALPSALTNFDQLFNDKTPALFMDYDGCLSPIVKDPEKAFMSDGMRKVVADLAEVCFTAVVSGRDRQNVKNLVQLDSLYFAGSHGFDISGPENLLTEPADAKEMLPALDQAQDILKEKLQSINGALVERKRYAIAVHYRNIEDEHVPYVKETVTEVLHKFPVLKEGLGKKVLELKPNLDWNKGKAVLWLLEKFNLNKATIMPVYIGDDITDEDAFAALQGKGIGILVGEHDEQTSATYRLESVDEVQIFLEKLLHYQQK</sequence>
<keyword evidence="3 4" id="KW-0378">Hydrolase</keyword>
<name>A0A364RGP0_9BACT</name>
<dbReference type="Proteomes" id="UP000251692">
    <property type="component" value="Unassembled WGS sequence"/>
</dbReference>
<evidence type="ECO:0000256" key="3">
    <source>
        <dbReference type="ARBA" id="ARBA00022801"/>
    </source>
</evidence>
<protein>
    <recommendedName>
        <fullName evidence="4">Trehalose 6-phosphate phosphatase</fullName>
        <ecNumber evidence="4">3.1.3.12</ecNumber>
    </recommendedName>
</protein>
<reference evidence="5 6" key="1">
    <citation type="submission" date="2018-06" db="EMBL/GenBank/DDBJ databases">
        <authorList>
            <person name="Liu Z.-W."/>
        </authorList>
    </citation>
    <scope>NUCLEOTIDE SEQUENCE [LARGE SCALE GENOMIC DNA]</scope>
    <source>
        <strain evidence="5 6">2b14</strain>
    </source>
</reference>
<evidence type="ECO:0000256" key="1">
    <source>
        <dbReference type="ARBA" id="ARBA00005199"/>
    </source>
</evidence>
<dbReference type="PANTHER" id="PTHR43768">
    <property type="entry name" value="TREHALOSE 6-PHOSPHATE PHOSPHATASE"/>
    <property type="match status" value="1"/>
</dbReference>
<keyword evidence="4" id="KW-0479">Metal-binding</keyword>
<comment type="catalytic activity">
    <reaction evidence="4">
        <text>alpha,alpha-trehalose 6-phosphate + H2O = alpha,alpha-trehalose + phosphate</text>
        <dbReference type="Rhea" id="RHEA:23420"/>
        <dbReference type="ChEBI" id="CHEBI:15377"/>
        <dbReference type="ChEBI" id="CHEBI:16551"/>
        <dbReference type="ChEBI" id="CHEBI:43474"/>
        <dbReference type="ChEBI" id="CHEBI:58429"/>
        <dbReference type="EC" id="3.1.3.12"/>
    </reaction>
</comment>
<evidence type="ECO:0000313" key="6">
    <source>
        <dbReference type="Proteomes" id="UP000251692"/>
    </source>
</evidence>
<organism evidence="5 6">
    <name type="scientific">Pontibacter arcticus</name>
    <dbReference type="NCBI Taxonomy" id="2080288"/>
    <lineage>
        <taxon>Bacteria</taxon>
        <taxon>Pseudomonadati</taxon>
        <taxon>Bacteroidota</taxon>
        <taxon>Cytophagia</taxon>
        <taxon>Cytophagales</taxon>
        <taxon>Hymenobacteraceae</taxon>
        <taxon>Pontibacter</taxon>
    </lineage>
</organism>
<reference evidence="5 6" key="2">
    <citation type="submission" date="2018-07" db="EMBL/GenBank/DDBJ databases">
        <title>Pontibacter sp. 2b14 genomic sequence and assembly.</title>
        <authorList>
            <person name="Du Z.-J."/>
        </authorList>
    </citation>
    <scope>NUCLEOTIDE SEQUENCE [LARGE SCALE GENOMIC DNA]</scope>
    <source>
        <strain evidence="5 6">2b14</strain>
    </source>
</reference>
<dbReference type="GO" id="GO:0004805">
    <property type="term" value="F:trehalose-phosphatase activity"/>
    <property type="evidence" value="ECO:0007669"/>
    <property type="project" value="UniProtKB-EC"/>
</dbReference>
<dbReference type="EC" id="3.1.3.12" evidence="4"/>
<keyword evidence="4" id="KW-0460">Magnesium</keyword>
<evidence type="ECO:0000256" key="2">
    <source>
        <dbReference type="ARBA" id="ARBA00008770"/>
    </source>
</evidence>
<dbReference type="SUPFAM" id="SSF56784">
    <property type="entry name" value="HAD-like"/>
    <property type="match status" value="1"/>
</dbReference>
<dbReference type="Pfam" id="PF02358">
    <property type="entry name" value="Trehalose_PPase"/>
    <property type="match status" value="1"/>
</dbReference>
<dbReference type="NCBIfam" id="TIGR00685">
    <property type="entry name" value="T6PP"/>
    <property type="match status" value="1"/>
</dbReference>
<dbReference type="InterPro" id="IPR036412">
    <property type="entry name" value="HAD-like_sf"/>
</dbReference>
<comment type="cofactor">
    <cofactor evidence="4">
        <name>Mg(2+)</name>
        <dbReference type="ChEBI" id="CHEBI:18420"/>
    </cofactor>
</comment>
<comment type="caution">
    <text evidence="5">The sequence shown here is derived from an EMBL/GenBank/DDBJ whole genome shotgun (WGS) entry which is preliminary data.</text>
</comment>
<keyword evidence="6" id="KW-1185">Reference proteome</keyword>
<dbReference type="UniPathway" id="UPA00299"/>
<dbReference type="OrthoDB" id="9797743at2"/>
<dbReference type="InterPro" id="IPR003337">
    <property type="entry name" value="Trehalose_PPase"/>
</dbReference>
<dbReference type="EMBL" id="QMDV01000002">
    <property type="protein sequence ID" value="RAU83425.1"/>
    <property type="molecule type" value="Genomic_DNA"/>
</dbReference>
<dbReference type="InterPro" id="IPR023214">
    <property type="entry name" value="HAD_sf"/>
</dbReference>
<dbReference type="CDD" id="cd01627">
    <property type="entry name" value="HAD_TPP"/>
    <property type="match status" value="1"/>
</dbReference>
<evidence type="ECO:0000313" key="5">
    <source>
        <dbReference type="EMBL" id="RAU83425.1"/>
    </source>
</evidence>
<gene>
    <name evidence="5" type="primary">otsB</name>
    <name evidence="5" type="ORF">DP923_09505</name>
</gene>
<dbReference type="GO" id="GO:0005992">
    <property type="term" value="P:trehalose biosynthetic process"/>
    <property type="evidence" value="ECO:0007669"/>
    <property type="project" value="UniProtKB-UniPathway"/>
</dbReference>
<comment type="function">
    <text evidence="4">Removes the phosphate from trehalose 6-phosphate to produce free trehalose.</text>
</comment>
<comment type="similarity">
    <text evidence="2 4">Belongs to the trehalose phosphatase family.</text>
</comment>
<dbReference type="PANTHER" id="PTHR43768:SF3">
    <property type="entry name" value="TREHALOSE 6-PHOSPHATE PHOSPHATASE"/>
    <property type="match status" value="1"/>
</dbReference>
<dbReference type="Gene3D" id="3.30.70.1020">
    <property type="entry name" value="Trehalose-6-phosphate phosphatase related protein, domain 2"/>
    <property type="match status" value="1"/>
</dbReference>
<accession>A0A364RGP0</accession>
<dbReference type="Gene3D" id="3.40.50.1000">
    <property type="entry name" value="HAD superfamily/HAD-like"/>
    <property type="match status" value="1"/>
</dbReference>
<dbReference type="AlphaFoldDB" id="A0A364RGP0"/>
<evidence type="ECO:0000256" key="4">
    <source>
        <dbReference type="RuleBase" id="RU361117"/>
    </source>
</evidence>
<proteinExistence type="inferred from homology"/>
<dbReference type="InterPro" id="IPR006379">
    <property type="entry name" value="HAD-SF_hydro_IIB"/>
</dbReference>
<dbReference type="GO" id="GO:0046872">
    <property type="term" value="F:metal ion binding"/>
    <property type="evidence" value="ECO:0007669"/>
    <property type="project" value="UniProtKB-KW"/>
</dbReference>
<dbReference type="NCBIfam" id="TIGR01484">
    <property type="entry name" value="HAD-SF-IIB"/>
    <property type="match status" value="1"/>
</dbReference>
<dbReference type="InterPro" id="IPR044651">
    <property type="entry name" value="OTSB-like"/>
</dbReference>